<keyword evidence="3" id="KW-1003">Cell membrane</keyword>
<keyword evidence="5 7" id="KW-1133">Transmembrane helix</keyword>
<feature type="domain" description="Mechanosensitive ion channel transmembrane helices 2/3" evidence="9">
    <location>
        <begin position="108"/>
        <end position="146"/>
    </location>
</feature>
<dbReference type="GO" id="GO:0008381">
    <property type="term" value="F:mechanosensitive monoatomic ion channel activity"/>
    <property type="evidence" value="ECO:0007669"/>
    <property type="project" value="InterPro"/>
</dbReference>
<reference evidence="11" key="2">
    <citation type="submission" date="2015-05" db="EMBL/GenBank/DDBJ databases">
        <title>Complete genome sequence of Corynebacterium testudinoris DSM 44614, recovered from necrotic lesions in the mouth of a tortoise.</title>
        <authorList>
            <person name="Ruckert C."/>
            <person name="Albersmeier A."/>
            <person name="Winkler A."/>
            <person name="Tauch A."/>
        </authorList>
    </citation>
    <scope>NUCLEOTIDE SEQUENCE [LARGE SCALE GENOMIC DNA]</scope>
    <source>
        <strain evidence="11">DSM 44614</strain>
    </source>
</reference>
<evidence type="ECO:0000256" key="2">
    <source>
        <dbReference type="ARBA" id="ARBA00008017"/>
    </source>
</evidence>
<dbReference type="Gene3D" id="1.10.287.1260">
    <property type="match status" value="1"/>
</dbReference>
<dbReference type="SUPFAM" id="SSF82861">
    <property type="entry name" value="Mechanosensitive channel protein MscS (YggB), transmembrane region"/>
    <property type="match status" value="1"/>
</dbReference>
<evidence type="ECO:0000259" key="9">
    <source>
        <dbReference type="Pfam" id="PF21088"/>
    </source>
</evidence>
<dbReference type="InterPro" id="IPR049142">
    <property type="entry name" value="MS_channel_1st"/>
</dbReference>
<dbReference type="STRING" id="136857.CTEST_10400"/>
<sequence length="319" mass="34594">METTLNTLSTWWNEPATQSWLIEKPLHILLTIIVASVAHWLLRRLIDRLARHNATTPISLPRIAGTLTRRSREADDSSAQAEAMRQTQEARRVTRIRTLADVGKSAAAILVWSWAILAILSTLGVNVAPIIASAGVVGVALGFGAQSLVKDFLSGIFMLLEDQYGVGDTVDVGNGITGEVEEVTLRVTTLRDIDGTLWYVRNGEILRVGNFSDEYSIARIQVPIGLSNDTDKAAEVILESAKKAVADPAISNFVLGEPTFNGITDVAPDHLSLRLSVKTLPAKQWTVQRRLLSQALADMQAAGITTPYPHGVGGFKVEP</sequence>
<dbReference type="InterPro" id="IPR010920">
    <property type="entry name" value="LSM_dom_sf"/>
</dbReference>
<feature type="domain" description="Mechanosensitive ion channel MscS" evidence="8">
    <location>
        <begin position="148"/>
        <end position="212"/>
    </location>
</feature>
<accession>A0A0G3HC29</accession>
<keyword evidence="6 7" id="KW-0472">Membrane</keyword>
<dbReference type="RefSeq" id="WP_236686084.1">
    <property type="nucleotide sequence ID" value="NZ_CP011545.1"/>
</dbReference>
<dbReference type="AlphaFoldDB" id="A0A0G3HC29"/>
<evidence type="ECO:0000256" key="5">
    <source>
        <dbReference type="ARBA" id="ARBA00022989"/>
    </source>
</evidence>
<dbReference type="EMBL" id="CP011545">
    <property type="protein sequence ID" value="AKK09503.1"/>
    <property type="molecule type" value="Genomic_DNA"/>
</dbReference>
<comment type="subcellular location">
    <subcellularLocation>
        <location evidence="1">Cell membrane</location>
        <topology evidence="1">Multi-pass membrane protein</topology>
    </subcellularLocation>
</comment>
<comment type="similarity">
    <text evidence="2">Belongs to the MscS (TC 1.A.23) family.</text>
</comment>
<evidence type="ECO:0000259" key="8">
    <source>
        <dbReference type="Pfam" id="PF00924"/>
    </source>
</evidence>
<evidence type="ECO:0000313" key="10">
    <source>
        <dbReference type="EMBL" id="AKK09503.1"/>
    </source>
</evidence>
<proteinExistence type="inferred from homology"/>
<dbReference type="Gene3D" id="3.30.70.100">
    <property type="match status" value="1"/>
</dbReference>
<dbReference type="Gene3D" id="2.30.30.60">
    <property type="match status" value="1"/>
</dbReference>
<dbReference type="SUPFAM" id="SSF50182">
    <property type="entry name" value="Sm-like ribonucleoproteins"/>
    <property type="match status" value="1"/>
</dbReference>
<evidence type="ECO:0000256" key="1">
    <source>
        <dbReference type="ARBA" id="ARBA00004651"/>
    </source>
</evidence>
<gene>
    <name evidence="10" type="ORF">CTEST_10400</name>
</gene>
<reference evidence="10 11" key="1">
    <citation type="journal article" date="2015" name="Genome Announc.">
        <title>Complete Genome Sequence of the Type Strain Corynebacterium testudinoris DSM 44614, Recovered from Necrotic Lesions in the Mouth of a Tortoise.</title>
        <authorList>
            <person name="Ruckert C."/>
            <person name="Kriete M."/>
            <person name="Jaenicke S."/>
            <person name="Winkler A."/>
            <person name="Tauch A."/>
        </authorList>
    </citation>
    <scope>NUCLEOTIDE SEQUENCE [LARGE SCALE GENOMIC DNA]</scope>
    <source>
        <strain evidence="10 11">DSM 44614</strain>
    </source>
</reference>
<dbReference type="Pfam" id="PF00924">
    <property type="entry name" value="MS_channel_2nd"/>
    <property type="match status" value="1"/>
</dbReference>
<dbReference type="GO" id="GO:0005886">
    <property type="term" value="C:plasma membrane"/>
    <property type="evidence" value="ECO:0007669"/>
    <property type="project" value="UniProtKB-SubCell"/>
</dbReference>
<dbReference type="PATRIC" id="fig|136857.5.peg.2066"/>
<dbReference type="InterPro" id="IPR011066">
    <property type="entry name" value="MscS_channel_C_sf"/>
</dbReference>
<protein>
    <submittedName>
        <fullName evidence="10">Mechanosensitive ion channel</fullName>
    </submittedName>
</protein>
<name>A0A0G3HC29_9CORY</name>
<dbReference type="Proteomes" id="UP000035540">
    <property type="component" value="Chromosome"/>
</dbReference>
<evidence type="ECO:0000256" key="7">
    <source>
        <dbReference type="SAM" id="Phobius"/>
    </source>
</evidence>
<feature type="transmembrane region" description="Helical" evidence="7">
    <location>
        <begin position="105"/>
        <end position="124"/>
    </location>
</feature>
<dbReference type="Pfam" id="PF21088">
    <property type="entry name" value="MS_channel_1st"/>
    <property type="match status" value="1"/>
</dbReference>
<dbReference type="FunFam" id="2.30.30.60:FF:000001">
    <property type="entry name" value="MscS Mechanosensitive ion channel"/>
    <property type="match status" value="1"/>
</dbReference>
<evidence type="ECO:0000313" key="11">
    <source>
        <dbReference type="Proteomes" id="UP000035540"/>
    </source>
</evidence>
<feature type="transmembrane region" description="Helical" evidence="7">
    <location>
        <begin position="25"/>
        <end position="42"/>
    </location>
</feature>
<keyword evidence="11" id="KW-1185">Reference proteome</keyword>
<organism evidence="10 11">
    <name type="scientific">Corynebacterium testudinoris</name>
    <dbReference type="NCBI Taxonomy" id="136857"/>
    <lineage>
        <taxon>Bacteria</taxon>
        <taxon>Bacillati</taxon>
        <taxon>Actinomycetota</taxon>
        <taxon>Actinomycetes</taxon>
        <taxon>Mycobacteriales</taxon>
        <taxon>Corynebacteriaceae</taxon>
        <taxon>Corynebacterium</taxon>
    </lineage>
</organism>
<dbReference type="PANTHER" id="PTHR30460">
    <property type="entry name" value="MODERATE CONDUCTANCE MECHANOSENSITIVE CHANNEL YBIO"/>
    <property type="match status" value="1"/>
</dbReference>
<evidence type="ECO:0000256" key="6">
    <source>
        <dbReference type="ARBA" id="ARBA00023136"/>
    </source>
</evidence>
<dbReference type="InterPro" id="IPR023408">
    <property type="entry name" value="MscS_beta-dom_sf"/>
</dbReference>
<dbReference type="InterPro" id="IPR045276">
    <property type="entry name" value="YbiO_bact"/>
</dbReference>
<dbReference type="InterPro" id="IPR011014">
    <property type="entry name" value="MscS_channel_TM-2"/>
</dbReference>
<dbReference type="KEGG" id="cted:CTEST_10400"/>
<dbReference type="PANTHER" id="PTHR30460:SF0">
    <property type="entry name" value="MODERATE CONDUCTANCE MECHANOSENSITIVE CHANNEL YBIO"/>
    <property type="match status" value="1"/>
</dbReference>
<dbReference type="InterPro" id="IPR006685">
    <property type="entry name" value="MscS_channel_2nd"/>
</dbReference>
<keyword evidence="4 7" id="KW-0812">Transmembrane</keyword>
<evidence type="ECO:0000256" key="4">
    <source>
        <dbReference type="ARBA" id="ARBA00022692"/>
    </source>
</evidence>
<evidence type="ECO:0000256" key="3">
    <source>
        <dbReference type="ARBA" id="ARBA00022475"/>
    </source>
</evidence>
<dbReference type="SUPFAM" id="SSF82689">
    <property type="entry name" value="Mechanosensitive channel protein MscS (YggB), C-terminal domain"/>
    <property type="match status" value="1"/>
</dbReference>